<evidence type="ECO:0000313" key="1">
    <source>
        <dbReference type="EMBL" id="CAK5089920.1"/>
    </source>
</evidence>
<dbReference type="Proteomes" id="UP001497535">
    <property type="component" value="Unassembled WGS sequence"/>
</dbReference>
<accession>A0ACB1AIS8</accession>
<sequence length="401" mass="46154">MVEMTCDLAPDQQSKSPLPPPPSTTTTQQQFENSENFFEGAEKLLEIWFFGKEKNSSLRKIPKNELDRLMDIAGCKILQVLRTEQIDSYLLSESSLFVSDRRLILKTCGQTRPLLVISELLKLAQIYGRMDIVTNVYYSRKNFFCPQLHATFDEEISLLDGFFEGGTAYCMGPLNQDRWYLYTLTSSPPKAIIAAHQPKLPDHTLELQMTGIPADVLRIYSWAECPNGAAECTKRSGILDLLPRETLIQDELFKPVGYSMNGVIDHDEYVTIHITPEPEFCYASFETNHRRGCLFEQTRKVLNIYKPARFILTLFASKLSVEARASQQRFWKEELEGYKRVSVQMLRLQQDKVLFALFVRDNTQEENDSSYFYDQENVQLKNNTQVKTKGGNDDGRCNEPR</sequence>
<evidence type="ECO:0000313" key="2">
    <source>
        <dbReference type="Proteomes" id="UP001497535"/>
    </source>
</evidence>
<comment type="caution">
    <text evidence="1">The sequence shown here is derived from an EMBL/GenBank/DDBJ whole genome shotgun (WGS) entry which is preliminary data.</text>
</comment>
<name>A0ACB1AIS8_MELEN</name>
<dbReference type="EMBL" id="CAVMJV010000080">
    <property type="protein sequence ID" value="CAK5089920.1"/>
    <property type="molecule type" value="Genomic_DNA"/>
</dbReference>
<reference evidence="1" key="1">
    <citation type="submission" date="2023-11" db="EMBL/GenBank/DDBJ databases">
        <authorList>
            <person name="Poullet M."/>
        </authorList>
    </citation>
    <scope>NUCLEOTIDE SEQUENCE</scope>
    <source>
        <strain evidence="1">E1834</strain>
    </source>
</reference>
<protein>
    <submittedName>
        <fullName evidence="1">Uncharacterized protein</fullName>
    </submittedName>
</protein>
<keyword evidence="2" id="KW-1185">Reference proteome</keyword>
<proteinExistence type="predicted"/>
<gene>
    <name evidence="1" type="ORF">MENTE1834_LOCUS37678</name>
</gene>
<organism evidence="1 2">
    <name type="scientific">Meloidogyne enterolobii</name>
    <name type="common">Root-knot nematode worm</name>
    <name type="synonym">Meloidogyne mayaguensis</name>
    <dbReference type="NCBI Taxonomy" id="390850"/>
    <lineage>
        <taxon>Eukaryota</taxon>
        <taxon>Metazoa</taxon>
        <taxon>Ecdysozoa</taxon>
        <taxon>Nematoda</taxon>
        <taxon>Chromadorea</taxon>
        <taxon>Rhabditida</taxon>
        <taxon>Tylenchina</taxon>
        <taxon>Tylenchomorpha</taxon>
        <taxon>Tylenchoidea</taxon>
        <taxon>Meloidogynidae</taxon>
        <taxon>Meloidogyninae</taxon>
        <taxon>Meloidogyne</taxon>
    </lineage>
</organism>